<dbReference type="EMBL" id="VOIH02000006">
    <property type="protein sequence ID" value="KAF3444230.1"/>
    <property type="molecule type" value="Genomic_DNA"/>
</dbReference>
<gene>
    <name evidence="1" type="ORF">FNV43_RR13920</name>
</gene>
<comment type="caution">
    <text evidence="1">The sequence shown here is derived from an EMBL/GenBank/DDBJ whole genome shotgun (WGS) entry which is preliminary data.</text>
</comment>
<dbReference type="AlphaFoldDB" id="A0A8K0MFT2"/>
<evidence type="ECO:0000313" key="1">
    <source>
        <dbReference type="EMBL" id="KAF3444230.1"/>
    </source>
</evidence>
<proteinExistence type="predicted"/>
<sequence length="255" mass="29031">MASSSSHKSLQDYSDLIACQPQEVVKAALDEEEDESWLQLGLGLGSSVVACETQQHRSNPSLPSSETQFLAHHNHDDHIGLGLGLGLEEEVRQGGVLGFDYNEASVREIDLPMPSTINYDQSLWTSSTNYYHFDDHDHENMPSWQMDDSEEDGISFLGVHDHQHHHHRDWQMPVPNSYQYDYCSTSSSMRPNSDMLIICLMTNFLMLYMHVMDDRCVLGSDLLDVVGVDGDDRWIDMYIAGKGKDCLKYQRRTLE</sequence>
<reference evidence="1" key="1">
    <citation type="submission" date="2020-03" db="EMBL/GenBank/DDBJ databases">
        <title>A high-quality chromosome-level genome assembly of a woody plant with both climbing and erect habits, Rhamnella rubrinervis.</title>
        <authorList>
            <person name="Lu Z."/>
            <person name="Yang Y."/>
            <person name="Zhu X."/>
            <person name="Sun Y."/>
        </authorList>
    </citation>
    <scope>NUCLEOTIDE SEQUENCE</scope>
    <source>
        <strain evidence="1">BYM</strain>
        <tissue evidence="1">Leaf</tissue>
    </source>
</reference>
<protein>
    <submittedName>
        <fullName evidence="1">Uncharacterized protein</fullName>
    </submittedName>
</protein>
<organism evidence="1 2">
    <name type="scientific">Rhamnella rubrinervis</name>
    <dbReference type="NCBI Taxonomy" id="2594499"/>
    <lineage>
        <taxon>Eukaryota</taxon>
        <taxon>Viridiplantae</taxon>
        <taxon>Streptophyta</taxon>
        <taxon>Embryophyta</taxon>
        <taxon>Tracheophyta</taxon>
        <taxon>Spermatophyta</taxon>
        <taxon>Magnoliopsida</taxon>
        <taxon>eudicotyledons</taxon>
        <taxon>Gunneridae</taxon>
        <taxon>Pentapetalae</taxon>
        <taxon>rosids</taxon>
        <taxon>fabids</taxon>
        <taxon>Rosales</taxon>
        <taxon>Rhamnaceae</taxon>
        <taxon>rhamnoid group</taxon>
        <taxon>Rhamneae</taxon>
        <taxon>Rhamnella</taxon>
    </lineage>
</organism>
<evidence type="ECO:0000313" key="2">
    <source>
        <dbReference type="Proteomes" id="UP000796880"/>
    </source>
</evidence>
<name>A0A8K0MFT2_9ROSA</name>
<keyword evidence="2" id="KW-1185">Reference proteome</keyword>
<accession>A0A8K0MFT2</accession>
<dbReference type="Proteomes" id="UP000796880">
    <property type="component" value="Unassembled WGS sequence"/>
</dbReference>